<dbReference type="PROSITE" id="PS50225">
    <property type="entry name" value="SOCS"/>
    <property type="match status" value="1"/>
</dbReference>
<dbReference type="PANTHER" id="PTHR24136">
    <property type="entry name" value="SOWAH (DROSOPHILA) HOMOLOG"/>
    <property type="match status" value="1"/>
</dbReference>
<keyword evidence="9" id="KW-0732">Signal</keyword>
<protein>
    <submittedName>
        <fullName evidence="11">Ankyrin repeat and SOCS box protein 5</fullName>
    </submittedName>
</protein>
<organism evidence="11 12">
    <name type="scientific">Oryzias melastigma</name>
    <name type="common">Marine medaka</name>
    <dbReference type="NCBI Taxonomy" id="30732"/>
    <lineage>
        <taxon>Eukaryota</taxon>
        <taxon>Metazoa</taxon>
        <taxon>Chordata</taxon>
        <taxon>Craniata</taxon>
        <taxon>Vertebrata</taxon>
        <taxon>Euteleostomi</taxon>
        <taxon>Actinopterygii</taxon>
        <taxon>Neopterygii</taxon>
        <taxon>Teleostei</taxon>
        <taxon>Neoteleostei</taxon>
        <taxon>Acanthomorphata</taxon>
        <taxon>Ovalentaria</taxon>
        <taxon>Atherinomorphae</taxon>
        <taxon>Beloniformes</taxon>
        <taxon>Adrianichthyidae</taxon>
        <taxon>Oryziinae</taxon>
        <taxon>Oryzias</taxon>
    </lineage>
</organism>
<evidence type="ECO:0000313" key="12">
    <source>
        <dbReference type="Proteomes" id="UP000646548"/>
    </source>
</evidence>
<comment type="pathway">
    <text evidence="1">Protein modification; protein ubiquitination.</text>
</comment>
<dbReference type="Gene3D" id="2.130.10.10">
    <property type="entry name" value="YVTN repeat-like/Quinoprotein amine dehydrogenase"/>
    <property type="match status" value="1"/>
</dbReference>
<feature type="chain" id="PRO_5032552643" evidence="9">
    <location>
        <begin position="19"/>
        <end position="446"/>
    </location>
</feature>
<dbReference type="PANTHER" id="PTHR24136:SF18">
    <property type="entry name" value="ANKYRIN REPEAT AND SOCS BOX PROTEIN 5"/>
    <property type="match status" value="1"/>
</dbReference>
<dbReference type="AlphaFoldDB" id="A0A834FS28"/>
<evidence type="ECO:0000256" key="4">
    <source>
        <dbReference type="ARBA" id="ARBA00022786"/>
    </source>
</evidence>
<evidence type="ECO:0000256" key="9">
    <source>
        <dbReference type="SAM" id="SignalP"/>
    </source>
</evidence>
<dbReference type="Pfam" id="PF07525">
    <property type="entry name" value="SOCS_box"/>
    <property type="match status" value="1"/>
</dbReference>
<feature type="domain" description="SOCS box" evidence="10">
    <location>
        <begin position="406"/>
        <end position="446"/>
    </location>
</feature>
<dbReference type="Proteomes" id="UP000646548">
    <property type="component" value="Unassembled WGS sequence"/>
</dbReference>
<dbReference type="SUPFAM" id="SSF48403">
    <property type="entry name" value="Ankyrin repeat"/>
    <property type="match status" value="1"/>
</dbReference>
<dbReference type="SUPFAM" id="SSF50978">
    <property type="entry name" value="WD40 repeat-like"/>
    <property type="match status" value="1"/>
</dbReference>
<feature type="repeat" description="ANK" evidence="6">
    <location>
        <begin position="185"/>
        <end position="217"/>
    </location>
</feature>
<dbReference type="PROSITE" id="PS50082">
    <property type="entry name" value="WD_REPEATS_2"/>
    <property type="match status" value="1"/>
</dbReference>
<evidence type="ECO:0000256" key="2">
    <source>
        <dbReference type="ARBA" id="ARBA00005949"/>
    </source>
</evidence>
<dbReference type="GO" id="GO:0035556">
    <property type="term" value="P:intracellular signal transduction"/>
    <property type="evidence" value="ECO:0007669"/>
    <property type="project" value="InterPro"/>
</dbReference>
<dbReference type="UniPathway" id="UPA00143"/>
<name>A0A834FS28_ORYME</name>
<dbReference type="InterPro" id="IPR036036">
    <property type="entry name" value="SOCS_box-like_dom_sf"/>
</dbReference>
<dbReference type="FunFam" id="1.25.40.20:FF:000016">
    <property type="entry name" value="Ankyrin repeat and SOCS box containing 5"/>
    <property type="match status" value="1"/>
</dbReference>
<feature type="repeat" description="WD" evidence="7">
    <location>
        <begin position="85"/>
        <end position="100"/>
    </location>
</feature>
<evidence type="ECO:0000256" key="3">
    <source>
        <dbReference type="ARBA" id="ARBA00022737"/>
    </source>
</evidence>
<dbReference type="SMART" id="SM00248">
    <property type="entry name" value="ANK"/>
    <property type="match status" value="6"/>
</dbReference>
<feature type="repeat" description="ANK" evidence="6">
    <location>
        <begin position="218"/>
        <end position="250"/>
    </location>
</feature>
<feature type="region of interest" description="Disordered" evidence="8">
    <location>
        <begin position="126"/>
        <end position="154"/>
    </location>
</feature>
<dbReference type="InterPro" id="IPR001496">
    <property type="entry name" value="SOCS_box"/>
</dbReference>
<proteinExistence type="inferred from homology"/>
<comment type="caution">
    <text evidence="11">The sequence shown here is derived from an EMBL/GenBank/DDBJ whole genome shotgun (WGS) entry which is preliminary data.</text>
</comment>
<dbReference type="GO" id="GO:0045732">
    <property type="term" value="P:positive regulation of protein catabolic process"/>
    <property type="evidence" value="ECO:0007669"/>
    <property type="project" value="TreeGrafter"/>
</dbReference>
<evidence type="ECO:0000256" key="6">
    <source>
        <dbReference type="PROSITE-ProRule" id="PRU00023"/>
    </source>
</evidence>
<dbReference type="EMBL" id="WKFB01000015">
    <property type="protein sequence ID" value="KAF6739115.1"/>
    <property type="molecule type" value="Genomic_DNA"/>
</dbReference>
<evidence type="ECO:0000256" key="7">
    <source>
        <dbReference type="PROSITE-ProRule" id="PRU00221"/>
    </source>
</evidence>
<dbReference type="FunFam" id="1.10.750.20:FF:000001">
    <property type="entry name" value="Ankyrin repeat and SOCS box containing 1"/>
    <property type="match status" value="1"/>
</dbReference>
<accession>A0A834FS28</accession>
<dbReference type="InterPro" id="IPR002110">
    <property type="entry name" value="Ankyrin_rpt"/>
</dbReference>
<comment type="similarity">
    <text evidence="2">Belongs to the ankyrin SOCS box (ASB) family.</text>
</comment>
<dbReference type="PROSITE" id="PS50088">
    <property type="entry name" value="ANK_REPEAT"/>
    <property type="match status" value="5"/>
</dbReference>
<dbReference type="Pfam" id="PF12796">
    <property type="entry name" value="Ank_2"/>
    <property type="match status" value="2"/>
</dbReference>
<feature type="repeat" description="ANK" evidence="6">
    <location>
        <begin position="349"/>
        <end position="381"/>
    </location>
</feature>
<dbReference type="SUPFAM" id="SSF158235">
    <property type="entry name" value="SOCS box-like"/>
    <property type="match status" value="1"/>
</dbReference>
<dbReference type="InterPro" id="IPR051573">
    <property type="entry name" value="Ankyrin-SOCS_box_domain"/>
</dbReference>
<dbReference type="Gene3D" id="1.25.40.20">
    <property type="entry name" value="Ankyrin repeat-containing domain"/>
    <property type="match status" value="1"/>
</dbReference>
<dbReference type="InterPro" id="IPR036322">
    <property type="entry name" value="WD40_repeat_dom_sf"/>
</dbReference>
<sequence length="446" mass="48655">MFVPLVLDLQFWALCGNALTPKRGIFGKAGDLQTILCVALAKEDITYLGALNGDVYVWKGLNLIWTVQSAHGAGIFSLFSYEEGFATGGKDGCIRLWDVDFKPVTKIDLREAEQGYKASPAVTPPLCCSQLSEPQSRDSKPPREHAEVRSEMSRKRALEPAGLLEQVPERKRCCWGILTSQGSWADRSPLHEAASQGRLLALRTLLAQGYHANILTIDHVTPLHEACLSGHTACVRTLIHEGANVNAATIDGITPLFNCCTSGSIGCIELLLKNGAQTHIQHSHFPSALHEACKRGNSQCVESLLSHGANPDCQLPLLGSPLYVSCLHQQLACSRVLLDRGADVNSGRERDSPLHTAALQDSADQVSLLLQYGADVNCKDSMGQRPVEIAPPGGKAHWLLVAYEGSPQTLSQLCRLRIRRLLGWSRLELLPLLPLPPLLTNYMQNM</sequence>
<dbReference type="InterPro" id="IPR036770">
    <property type="entry name" value="Ankyrin_rpt-contain_sf"/>
</dbReference>
<keyword evidence="3" id="KW-0677">Repeat</keyword>
<keyword evidence="5 6" id="KW-0040">ANK repeat</keyword>
<feature type="repeat" description="ANK" evidence="6">
    <location>
        <begin position="284"/>
        <end position="312"/>
    </location>
</feature>
<gene>
    <name evidence="11" type="ORF">FQA47_001464</name>
</gene>
<dbReference type="PROSITE" id="PS50297">
    <property type="entry name" value="ANK_REP_REGION"/>
    <property type="match status" value="3"/>
</dbReference>
<evidence type="ECO:0000256" key="5">
    <source>
        <dbReference type="ARBA" id="ARBA00023043"/>
    </source>
</evidence>
<dbReference type="InterPro" id="IPR001680">
    <property type="entry name" value="WD40_rpt"/>
</dbReference>
<feature type="repeat" description="ANK" evidence="6">
    <location>
        <begin position="251"/>
        <end position="283"/>
    </location>
</feature>
<reference evidence="11" key="1">
    <citation type="journal article" name="BMC Genomics">
        <title>Long-read sequencing and de novo genome assembly of marine medaka (Oryzias melastigma).</title>
        <authorList>
            <person name="Liang P."/>
            <person name="Saqib H.S.A."/>
            <person name="Ni X."/>
            <person name="Shen Y."/>
        </authorList>
    </citation>
    <scope>NUCLEOTIDE SEQUENCE</scope>
    <source>
        <strain evidence="11">Bigg-433</strain>
    </source>
</reference>
<feature type="compositionally biased region" description="Basic and acidic residues" evidence="8">
    <location>
        <begin position="135"/>
        <end position="154"/>
    </location>
</feature>
<dbReference type="GO" id="GO:0016567">
    <property type="term" value="P:protein ubiquitination"/>
    <property type="evidence" value="ECO:0007669"/>
    <property type="project" value="UniProtKB-UniPathway"/>
</dbReference>
<evidence type="ECO:0000259" key="10">
    <source>
        <dbReference type="PROSITE" id="PS50225"/>
    </source>
</evidence>
<evidence type="ECO:0000313" key="11">
    <source>
        <dbReference type="EMBL" id="KAF6739115.1"/>
    </source>
</evidence>
<dbReference type="Gene3D" id="1.10.750.20">
    <property type="entry name" value="SOCS box"/>
    <property type="match status" value="1"/>
</dbReference>
<dbReference type="InterPro" id="IPR015943">
    <property type="entry name" value="WD40/YVTN_repeat-like_dom_sf"/>
</dbReference>
<evidence type="ECO:0000256" key="1">
    <source>
        <dbReference type="ARBA" id="ARBA00004906"/>
    </source>
</evidence>
<keyword evidence="7" id="KW-0853">WD repeat</keyword>
<evidence type="ECO:0000256" key="8">
    <source>
        <dbReference type="SAM" id="MobiDB-lite"/>
    </source>
</evidence>
<keyword evidence="4" id="KW-0833">Ubl conjugation pathway</keyword>
<feature type="signal peptide" evidence="9">
    <location>
        <begin position="1"/>
        <end position="18"/>
    </location>
</feature>
<dbReference type="SMART" id="SM00969">
    <property type="entry name" value="SOCS_box"/>
    <property type="match status" value="1"/>
</dbReference>